<evidence type="ECO:0000313" key="1">
    <source>
        <dbReference type="EMBL" id="GAA0176336.1"/>
    </source>
</evidence>
<proteinExistence type="predicted"/>
<dbReference type="EMBL" id="BAABME010010079">
    <property type="protein sequence ID" value="GAA0176336.1"/>
    <property type="molecule type" value="Genomic_DNA"/>
</dbReference>
<dbReference type="AlphaFoldDB" id="A0AAV3RKQ6"/>
<dbReference type="Proteomes" id="UP001454036">
    <property type="component" value="Unassembled WGS sequence"/>
</dbReference>
<accession>A0AAV3RKQ6</accession>
<organism evidence="1 2">
    <name type="scientific">Lithospermum erythrorhizon</name>
    <name type="common">Purple gromwell</name>
    <name type="synonym">Lithospermum officinale var. erythrorhizon</name>
    <dbReference type="NCBI Taxonomy" id="34254"/>
    <lineage>
        <taxon>Eukaryota</taxon>
        <taxon>Viridiplantae</taxon>
        <taxon>Streptophyta</taxon>
        <taxon>Embryophyta</taxon>
        <taxon>Tracheophyta</taxon>
        <taxon>Spermatophyta</taxon>
        <taxon>Magnoliopsida</taxon>
        <taxon>eudicotyledons</taxon>
        <taxon>Gunneridae</taxon>
        <taxon>Pentapetalae</taxon>
        <taxon>asterids</taxon>
        <taxon>lamiids</taxon>
        <taxon>Boraginales</taxon>
        <taxon>Boraginaceae</taxon>
        <taxon>Boraginoideae</taxon>
        <taxon>Lithospermeae</taxon>
        <taxon>Lithospermum</taxon>
    </lineage>
</organism>
<gene>
    <name evidence="1" type="ORF">LIER_29345</name>
</gene>
<evidence type="ECO:0000313" key="2">
    <source>
        <dbReference type="Proteomes" id="UP001454036"/>
    </source>
</evidence>
<reference evidence="1 2" key="1">
    <citation type="submission" date="2024-01" db="EMBL/GenBank/DDBJ databases">
        <title>The complete chloroplast genome sequence of Lithospermum erythrorhizon: insights into the phylogenetic relationship among Boraginaceae species and the maternal lineages of purple gromwells.</title>
        <authorList>
            <person name="Okada T."/>
            <person name="Watanabe K."/>
        </authorList>
    </citation>
    <scope>NUCLEOTIDE SEQUENCE [LARGE SCALE GENOMIC DNA]</scope>
</reference>
<evidence type="ECO:0008006" key="3">
    <source>
        <dbReference type="Google" id="ProtNLM"/>
    </source>
</evidence>
<name>A0AAV3RKQ6_LITER</name>
<keyword evidence="2" id="KW-1185">Reference proteome</keyword>
<sequence>MSNEKLVRKVLRTLPKWFVHKVIAIEEAQDLTTMSLDELMGNLTIFQMSLNERESSKKKVVTLKASSEDVNDEELG</sequence>
<protein>
    <recommendedName>
        <fullName evidence="3">Gag-pol polyprotein</fullName>
    </recommendedName>
</protein>
<comment type="caution">
    <text evidence="1">The sequence shown here is derived from an EMBL/GenBank/DDBJ whole genome shotgun (WGS) entry which is preliminary data.</text>
</comment>